<evidence type="ECO:0000313" key="7">
    <source>
        <dbReference type="EMBL" id="AKA27614.1"/>
    </source>
</evidence>
<feature type="transmembrane region" description="Helical" evidence="5">
    <location>
        <begin position="249"/>
        <end position="275"/>
    </location>
</feature>
<feature type="transmembrane region" description="Helical" evidence="5">
    <location>
        <begin position="310"/>
        <end position="331"/>
    </location>
</feature>
<organism evidence="7">
    <name type="scientific">Agarophyton chilense</name>
    <name type="common">Red seaweed</name>
    <name type="synonym">Gracilaria chilensis</name>
    <dbReference type="NCBI Taxonomy" id="2510777"/>
    <lineage>
        <taxon>Eukaryota</taxon>
        <taxon>Rhodophyta</taxon>
        <taxon>Florideophyceae</taxon>
        <taxon>Rhodymeniophycidae</taxon>
        <taxon>Gracilariales</taxon>
        <taxon>Gracilariaceae</taxon>
        <taxon>Agarophyton</taxon>
    </lineage>
</organism>
<evidence type="ECO:0000313" key="8">
    <source>
        <dbReference type="EMBL" id="ASP44542.1"/>
    </source>
</evidence>
<feature type="transmembrane region" description="Helical" evidence="5">
    <location>
        <begin position="201"/>
        <end position="229"/>
    </location>
</feature>
<dbReference type="GO" id="GO:0016020">
    <property type="term" value="C:membrane"/>
    <property type="evidence" value="ECO:0007669"/>
    <property type="project" value="UniProtKB-SubCell"/>
</dbReference>
<dbReference type="InterPro" id="IPR001750">
    <property type="entry name" value="ND/Mrp_TM"/>
</dbReference>
<feature type="transmembrane region" description="Helical" evidence="5">
    <location>
        <begin position="421"/>
        <end position="442"/>
    </location>
</feature>
<feature type="transmembrane region" description="Helical" evidence="5">
    <location>
        <begin position="15"/>
        <end position="34"/>
    </location>
</feature>
<accession>A0A0D5Y9F1</accession>
<feature type="transmembrane region" description="Helical" evidence="5">
    <location>
        <begin position="135"/>
        <end position="154"/>
    </location>
</feature>
<keyword evidence="2 5" id="KW-0812">Transmembrane</keyword>
<protein>
    <submittedName>
        <fullName evidence="7">NADH dehydrogenase subunit 2</fullName>
    </submittedName>
</protein>
<dbReference type="Pfam" id="PF00361">
    <property type="entry name" value="Proton_antipo_M"/>
    <property type="match status" value="1"/>
</dbReference>
<dbReference type="PANTHER" id="PTHR22773">
    <property type="entry name" value="NADH DEHYDROGENASE"/>
    <property type="match status" value="1"/>
</dbReference>
<proteinExistence type="inferred from homology"/>
<name>A0A0D5Y9F1_AGACH</name>
<geneLocation type="mitochondrion" evidence="7"/>
<reference evidence="8" key="2">
    <citation type="submission" date="2017-06" db="EMBL/GenBank/DDBJ databases">
        <title>Structure and comparison analysis of organelle genomes of economic red alga Gracilaria chilensis.</title>
        <authorList>
            <person name="Liu N."/>
            <person name="Zhang L."/>
            <person name="Liu T."/>
        </authorList>
    </citation>
    <scope>NUCLEOTIDE SEQUENCE</scope>
</reference>
<dbReference type="NCBIfam" id="TIGR01770">
    <property type="entry name" value="NDH_I_N"/>
    <property type="match status" value="1"/>
</dbReference>
<keyword evidence="3 5" id="KW-1133">Transmembrane helix</keyword>
<dbReference type="EMBL" id="MF401962">
    <property type="protein sequence ID" value="ASP44542.1"/>
    <property type="molecule type" value="Genomic_DNA"/>
</dbReference>
<feature type="transmembrane region" description="Helical" evidence="5">
    <location>
        <begin position="83"/>
        <end position="105"/>
    </location>
</feature>
<feature type="transmembrane region" description="Helical" evidence="5">
    <location>
        <begin position="382"/>
        <end position="401"/>
    </location>
</feature>
<sequence length="498" mass="56866">MYNFLYNFYSILTETYITFNVCLLLIYGVFLSTYPLLGYPLLSKNFTLLVLQILILSFFLTFFQTPLNIISWNNFLVCDWFTYYSKLIILITTISWVFLSFEYFISEKLNYFEFWILILLVIVAMFIILQSYDLLIIYLAIEFQSLIFYILASINRTSEFSTEAGLKYFILGAFSSAFLLCGSSIIYGLTGLTNLNDLAQFFSGFLLNTSLFSSNIIIGFLFILVAFLFKLSAAPFHVWAPDVYEGAPFIVTAFFSILPKIAIFGLLVRFLLYTFYDLIPFWQNIILFSVFLSILIGTFGALAQHKWKRFLAYSSINHVGFLLLAILGGDIESISNVVFYLIIYLITMLGIFAFVINTKIYNYPSFYQMRYLSEINSLTKSNTFLACAIIILLFSMAGIPPTGGFFAKLFVLLTALQVNSFGISLFAVIMSCVACFYYIQLIKGMYFELSTTNLKVIKPMSKLSSLILGISSLSILFLFLDIEIISLISSTMSIPFIY</sequence>
<reference evidence="7" key="1">
    <citation type="journal article" date="2015" name="Phycologia">
        <title>Unique repeat and plasmid sequences in the mitochondrial genome of Gracilaria chilensis (Gracilariales, Rhodophyta).</title>
        <authorList>
            <person name="Lee J.-M."/>
            <person name="Boo S.M."/>
            <person name="Mansilla A."/>
            <person name="Yoon H.S."/>
        </authorList>
    </citation>
    <scope>NUCLEOTIDE SEQUENCE</scope>
</reference>
<keyword evidence="4 5" id="KW-0472">Membrane</keyword>
<evidence type="ECO:0000256" key="2">
    <source>
        <dbReference type="ARBA" id="ARBA00022692"/>
    </source>
</evidence>
<dbReference type="HAMAP" id="MF_00445">
    <property type="entry name" value="NDH1_NuoN_1"/>
    <property type="match status" value="1"/>
</dbReference>
<feature type="transmembrane region" description="Helical" evidence="5">
    <location>
        <begin position="166"/>
        <end position="189"/>
    </location>
</feature>
<dbReference type="GO" id="GO:0042773">
    <property type="term" value="P:ATP synthesis coupled electron transport"/>
    <property type="evidence" value="ECO:0007669"/>
    <property type="project" value="InterPro"/>
</dbReference>
<evidence type="ECO:0000259" key="6">
    <source>
        <dbReference type="Pfam" id="PF00361"/>
    </source>
</evidence>
<dbReference type="EMBL" id="KP728466">
    <property type="protein sequence ID" value="AKA27614.1"/>
    <property type="molecule type" value="Genomic_DNA"/>
</dbReference>
<feature type="transmembrane region" description="Helical" evidence="5">
    <location>
        <begin position="337"/>
        <end position="361"/>
    </location>
</feature>
<feature type="transmembrane region" description="Helical" evidence="5">
    <location>
        <begin position="463"/>
        <end position="488"/>
    </location>
</feature>
<feature type="transmembrane region" description="Helical" evidence="5">
    <location>
        <begin position="281"/>
        <end position="303"/>
    </location>
</feature>
<dbReference type="AlphaFoldDB" id="A0A0D5Y9F1"/>
<dbReference type="GeneID" id="24104056"/>
<feature type="transmembrane region" description="Helical" evidence="5">
    <location>
        <begin position="46"/>
        <end position="63"/>
    </location>
</feature>
<gene>
    <name evidence="7" type="primary">nad2</name>
    <name evidence="7" type="ORF">Gchil_013</name>
</gene>
<evidence type="ECO:0000256" key="3">
    <source>
        <dbReference type="ARBA" id="ARBA00022989"/>
    </source>
</evidence>
<evidence type="ECO:0000256" key="1">
    <source>
        <dbReference type="ARBA" id="ARBA00004141"/>
    </source>
</evidence>
<feature type="domain" description="NADH:quinone oxidoreductase/Mrp antiporter transmembrane" evidence="6">
    <location>
        <begin position="131"/>
        <end position="432"/>
    </location>
</feature>
<feature type="transmembrane region" description="Helical" evidence="5">
    <location>
        <begin position="112"/>
        <end position="129"/>
    </location>
</feature>
<dbReference type="RefSeq" id="YP_009130759.1">
    <property type="nucleotide sequence ID" value="NC_026831.1"/>
</dbReference>
<dbReference type="InterPro" id="IPR010096">
    <property type="entry name" value="NADH-Q_OxRdtase_suN/2"/>
</dbReference>
<keyword evidence="7" id="KW-0496">Mitochondrion</keyword>
<evidence type="ECO:0000256" key="5">
    <source>
        <dbReference type="SAM" id="Phobius"/>
    </source>
</evidence>
<evidence type="ECO:0000256" key="4">
    <source>
        <dbReference type="ARBA" id="ARBA00023136"/>
    </source>
</evidence>
<comment type="subcellular location">
    <subcellularLocation>
        <location evidence="1">Membrane</location>
        <topology evidence="1">Multi-pass membrane protein</topology>
    </subcellularLocation>
</comment>
<dbReference type="GO" id="GO:0008137">
    <property type="term" value="F:NADH dehydrogenase (ubiquinone) activity"/>
    <property type="evidence" value="ECO:0007669"/>
    <property type="project" value="InterPro"/>
</dbReference>